<dbReference type="GO" id="GO:0006950">
    <property type="term" value="P:response to stress"/>
    <property type="evidence" value="ECO:0007669"/>
    <property type="project" value="TreeGrafter"/>
</dbReference>
<dbReference type="InterPro" id="IPR000835">
    <property type="entry name" value="HTH_MarR-typ"/>
</dbReference>
<name>A0A9J7AQF5_9PROT</name>
<protein>
    <submittedName>
        <fullName evidence="2">MarR family transcriptional regulator</fullName>
    </submittedName>
</protein>
<dbReference type="GO" id="GO:0003700">
    <property type="term" value="F:DNA-binding transcription factor activity"/>
    <property type="evidence" value="ECO:0007669"/>
    <property type="project" value="InterPro"/>
</dbReference>
<dbReference type="SUPFAM" id="SSF46785">
    <property type="entry name" value="Winged helix' DNA-binding domain"/>
    <property type="match status" value="1"/>
</dbReference>
<dbReference type="CDD" id="cd00090">
    <property type="entry name" value="HTH_ARSR"/>
    <property type="match status" value="1"/>
</dbReference>
<feature type="domain" description="HTH marR-type" evidence="1">
    <location>
        <begin position="20"/>
        <end position="117"/>
    </location>
</feature>
<accession>A0A9J7AQF5</accession>
<organism evidence="2 3">
    <name type="scientific">Nisaea acidiphila</name>
    <dbReference type="NCBI Taxonomy" id="1862145"/>
    <lineage>
        <taxon>Bacteria</taxon>
        <taxon>Pseudomonadati</taxon>
        <taxon>Pseudomonadota</taxon>
        <taxon>Alphaproteobacteria</taxon>
        <taxon>Rhodospirillales</taxon>
        <taxon>Thalassobaculaceae</taxon>
        <taxon>Nisaea</taxon>
    </lineage>
</organism>
<dbReference type="RefSeq" id="WP_257768403.1">
    <property type="nucleotide sequence ID" value="NZ_CP102480.1"/>
</dbReference>
<sequence>MNTKLLANHLGALATALGDRVSARVPGSESSRALLATLAHWEPVSATDLARIVGLSQPAATRALEKLRAEGLVDWPASGRTRPVNLTPHGREIAAAQEQARYDVLSDAISALSDNEQEVLETALINMLARLTESPAAARHLCRFCDHGLCDGPACPVGTRARALAGTEREAGAP</sequence>
<dbReference type="AlphaFoldDB" id="A0A9J7AQF5"/>
<dbReference type="KEGG" id="naci:NUH88_19805"/>
<dbReference type="SMART" id="SM00347">
    <property type="entry name" value="HTH_MARR"/>
    <property type="match status" value="1"/>
</dbReference>
<reference evidence="2" key="1">
    <citation type="submission" date="2022-08" db="EMBL/GenBank/DDBJ databases">
        <title>Nisaea acidiphila sp. nov., isolated from a marine algal debris and emended description of the genus Nisaea Urios et al. 2008.</title>
        <authorList>
            <person name="Kwon K."/>
        </authorList>
    </citation>
    <scope>NUCLEOTIDE SEQUENCE</scope>
    <source>
        <strain evidence="2">MEBiC11861</strain>
    </source>
</reference>
<dbReference type="InterPro" id="IPR039422">
    <property type="entry name" value="MarR/SlyA-like"/>
</dbReference>
<evidence type="ECO:0000259" key="1">
    <source>
        <dbReference type="SMART" id="SM00347"/>
    </source>
</evidence>
<dbReference type="Proteomes" id="UP001060336">
    <property type="component" value="Chromosome"/>
</dbReference>
<dbReference type="InterPro" id="IPR011991">
    <property type="entry name" value="ArsR-like_HTH"/>
</dbReference>
<evidence type="ECO:0000313" key="2">
    <source>
        <dbReference type="EMBL" id="UUX49632.1"/>
    </source>
</evidence>
<keyword evidence="3" id="KW-1185">Reference proteome</keyword>
<dbReference type="Pfam" id="PF01047">
    <property type="entry name" value="MarR"/>
    <property type="match status" value="1"/>
</dbReference>
<dbReference type="InterPro" id="IPR036390">
    <property type="entry name" value="WH_DNA-bd_sf"/>
</dbReference>
<proteinExistence type="predicted"/>
<dbReference type="Gene3D" id="1.10.10.10">
    <property type="entry name" value="Winged helix-like DNA-binding domain superfamily/Winged helix DNA-binding domain"/>
    <property type="match status" value="1"/>
</dbReference>
<dbReference type="EMBL" id="CP102480">
    <property type="protein sequence ID" value="UUX49632.1"/>
    <property type="molecule type" value="Genomic_DNA"/>
</dbReference>
<evidence type="ECO:0000313" key="3">
    <source>
        <dbReference type="Proteomes" id="UP001060336"/>
    </source>
</evidence>
<dbReference type="PANTHER" id="PTHR33164">
    <property type="entry name" value="TRANSCRIPTIONAL REGULATOR, MARR FAMILY"/>
    <property type="match status" value="1"/>
</dbReference>
<gene>
    <name evidence="2" type="ORF">NUH88_19805</name>
</gene>
<dbReference type="InterPro" id="IPR036388">
    <property type="entry name" value="WH-like_DNA-bd_sf"/>
</dbReference>
<dbReference type="PANTHER" id="PTHR33164:SF43">
    <property type="entry name" value="HTH-TYPE TRANSCRIPTIONAL REPRESSOR YETL"/>
    <property type="match status" value="1"/>
</dbReference>